<dbReference type="OrthoDB" id="2668416at2759"/>
<accession>A0A5B0PYW7</accession>
<proteinExistence type="predicted"/>
<organism evidence="1 2">
    <name type="scientific">Puccinia graminis f. sp. tritici</name>
    <dbReference type="NCBI Taxonomy" id="56615"/>
    <lineage>
        <taxon>Eukaryota</taxon>
        <taxon>Fungi</taxon>
        <taxon>Dikarya</taxon>
        <taxon>Basidiomycota</taxon>
        <taxon>Pucciniomycotina</taxon>
        <taxon>Pucciniomycetes</taxon>
        <taxon>Pucciniales</taxon>
        <taxon>Pucciniaceae</taxon>
        <taxon>Puccinia</taxon>
    </lineage>
</organism>
<sequence>MLPVDHDDDESLLQGVALCEVFNCPDHWEPWKDKRIPAARFVELFRMSLANFNGTIYSKTHLGAANLRLWKPQVAVGLDHLGHGSS</sequence>
<gene>
    <name evidence="1" type="ORF">PGT21_028736</name>
</gene>
<dbReference type="AlphaFoldDB" id="A0A5B0PYW7"/>
<reference evidence="1 2" key="1">
    <citation type="submission" date="2019-05" db="EMBL/GenBank/DDBJ databases">
        <title>Emergence of the Ug99 lineage of the wheat stem rust pathogen through somatic hybridization.</title>
        <authorList>
            <person name="Li F."/>
            <person name="Upadhyaya N.M."/>
            <person name="Sperschneider J."/>
            <person name="Matny O."/>
            <person name="Nguyen-Phuc H."/>
            <person name="Mago R."/>
            <person name="Raley C."/>
            <person name="Miller M.E."/>
            <person name="Silverstein K.A.T."/>
            <person name="Henningsen E."/>
            <person name="Hirsch C.D."/>
            <person name="Visser B."/>
            <person name="Pretorius Z.A."/>
            <person name="Steffenson B.J."/>
            <person name="Schwessinger B."/>
            <person name="Dodds P.N."/>
            <person name="Figueroa M."/>
        </authorList>
    </citation>
    <scope>NUCLEOTIDE SEQUENCE [LARGE SCALE GENOMIC DNA]</scope>
    <source>
        <strain evidence="1">21-0</strain>
    </source>
</reference>
<keyword evidence="2" id="KW-1185">Reference proteome</keyword>
<evidence type="ECO:0000313" key="1">
    <source>
        <dbReference type="EMBL" id="KAA1106093.1"/>
    </source>
</evidence>
<evidence type="ECO:0000313" key="2">
    <source>
        <dbReference type="Proteomes" id="UP000324748"/>
    </source>
</evidence>
<protein>
    <submittedName>
        <fullName evidence="1">Uncharacterized protein</fullName>
    </submittedName>
</protein>
<name>A0A5B0PYW7_PUCGR</name>
<dbReference type="EMBL" id="VSWC01000040">
    <property type="protein sequence ID" value="KAA1106093.1"/>
    <property type="molecule type" value="Genomic_DNA"/>
</dbReference>
<comment type="caution">
    <text evidence="1">The sequence shown here is derived from an EMBL/GenBank/DDBJ whole genome shotgun (WGS) entry which is preliminary data.</text>
</comment>
<dbReference type="Proteomes" id="UP000324748">
    <property type="component" value="Unassembled WGS sequence"/>
</dbReference>